<evidence type="ECO:0000256" key="3">
    <source>
        <dbReference type="ARBA" id="ARBA00022692"/>
    </source>
</evidence>
<dbReference type="RefSeq" id="WP_222982381.1">
    <property type="nucleotide sequence ID" value="NZ_JAINVZ010000038.1"/>
</dbReference>
<evidence type="ECO:0000256" key="1">
    <source>
        <dbReference type="ARBA" id="ARBA00004651"/>
    </source>
</evidence>
<keyword evidence="5 6" id="KW-0472">Membrane</keyword>
<organism evidence="8 9">
    <name type="scientific">Streptantibioticus parmotrematis</name>
    <dbReference type="NCBI Taxonomy" id="2873249"/>
    <lineage>
        <taxon>Bacteria</taxon>
        <taxon>Bacillati</taxon>
        <taxon>Actinomycetota</taxon>
        <taxon>Actinomycetes</taxon>
        <taxon>Kitasatosporales</taxon>
        <taxon>Streptomycetaceae</taxon>
        <taxon>Streptantibioticus</taxon>
    </lineage>
</organism>
<dbReference type="Pfam" id="PF00482">
    <property type="entry name" value="T2SSF"/>
    <property type="match status" value="1"/>
</dbReference>
<evidence type="ECO:0000313" key="9">
    <source>
        <dbReference type="Proteomes" id="UP001198565"/>
    </source>
</evidence>
<evidence type="ECO:0000259" key="7">
    <source>
        <dbReference type="Pfam" id="PF00482"/>
    </source>
</evidence>
<feature type="domain" description="Type II secretion system protein GspF" evidence="7">
    <location>
        <begin position="118"/>
        <end position="245"/>
    </location>
</feature>
<dbReference type="PANTHER" id="PTHR35007">
    <property type="entry name" value="INTEGRAL MEMBRANE PROTEIN-RELATED"/>
    <property type="match status" value="1"/>
</dbReference>
<keyword evidence="2" id="KW-1003">Cell membrane</keyword>
<sequence>MSQNSWALLAAVCTLGLLGAVFAAVLEGRGRIPDPSRPPSRLKRRWQRAQSELPAEWRRRYRWLVAAAAAAAIVVWAVSGWPVNGLLAAGAVLGLPYLLQPGGAATARIERLEALAQWLRHLAGVHTAGVSLNQTIEASAKAAAAPVAPQVRALAGRLRARQDPVAAYGQFADDFGDGVVDHIVLLLQSHATLRGEGLSGALEAMADSIGRQARDARDIEADRAKVRASARWVSLFIVFVVAVCLLNHSYSAPYDSAFGQILLVVLGAAFWWALSWLRRIARSQPEPRLLGPEAAASYQKGAGR</sequence>
<accession>A0ABS7R1B1</accession>
<feature type="transmembrane region" description="Helical" evidence="6">
    <location>
        <begin position="257"/>
        <end position="277"/>
    </location>
</feature>
<comment type="caution">
    <text evidence="8">The sequence shown here is derived from an EMBL/GenBank/DDBJ whole genome shotgun (WGS) entry which is preliminary data.</text>
</comment>
<proteinExistence type="predicted"/>
<keyword evidence="3 6" id="KW-0812">Transmembrane</keyword>
<dbReference type="Proteomes" id="UP001198565">
    <property type="component" value="Unassembled WGS sequence"/>
</dbReference>
<feature type="transmembrane region" description="Helical" evidence="6">
    <location>
        <begin position="61"/>
        <end position="78"/>
    </location>
</feature>
<dbReference type="InterPro" id="IPR018076">
    <property type="entry name" value="T2SS_GspF_dom"/>
</dbReference>
<protein>
    <submittedName>
        <fullName evidence="8">Type II secretion system F family protein</fullName>
    </submittedName>
</protein>
<keyword evidence="9" id="KW-1185">Reference proteome</keyword>
<comment type="subcellular location">
    <subcellularLocation>
        <location evidence="1">Cell membrane</location>
        <topology evidence="1">Multi-pass membrane protein</topology>
    </subcellularLocation>
</comment>
<feature type="transmembrane region" description="Helical" evidence="6">
    <location>
        <begin position="232"/>
        <end position="251"/>
    </location>
</feature>
<dbReference type="PANTHER" id="PTHR35007:SF3">
    <property type="entry name" value="POSSIBLE CONSERVED ALANINE RICH MEMBRANE PROTEIN"/>
    <property type="match status" value="1"/>
</dbReference>
<evidence type="ECO:0000256" key="4">
    <source>
        <dbReference type="ARBA" id="ARBA00022989"/>
    </source>
</evidence>
<keyword evidence="4 6" id="KW-1133">Transmembrane helix</keyword>
<evidence type="ECO:0000256" key="2">
    <source>
        <dbReference type="ARBA" id="ARBA00022475"/>
    </source>
</evidence>
<reference evidence="8 9" key="1">
    <citation type="submission" date="2021-08" db="EMBL/GenBank/DDBJ databases">
        <title>Streptomyces sp. PTM05 isolated from lichen.</title>
        <authorList>
            <person name="Somphong A."/>
            <person name="Phongsopitanun W."/>
            <person name="Tanasupawat S."/>
        </authorList>
    </citation>
    <scope>NUCLEOTIDE SEQUENCE [LARGE SCALE GENOMIC DNA]</scope>
    <source>
        <strain evidence="8 9">Ptm05</strain>
    </source>
</reference>
<evidence type="ECO:0000256" key="5">
    <source>
        <dbReference type="ARBA" id="ARBA00023136"/>
    </source>
</evidence>
<dbReference type="EMBL" id="JAINVZ010000038">
    <property type="protein sequence ID" value="MBY8889235.1"/>
    <property type="molecule type" value="Genomic_DNA"/>
</dbReference>
<evidence type="ECO:0000256" key="6">
    <source>
        <dbReference type="SAM" id="Phobius"/>
    </source>
</evidence>
<gene>
    <name evidence="8" type="ORF">K7472_30965</name>
</gene>
<evidence type="ECO:0000313" key="8">
    <source>
        <dbReference type="EMBL" id="MBY8889235.1"/>
    </source>
</evidence>
<name>A0ABS7R1B1_9ACTN</name>